<accession>A0A3E0HCC9</accession>
<gene>
    <name evidence="2" type="ORF">BCF44_111389</name>
</gene>
<name>A0A3E0HCC9_9PSEU</name>
<dbReference type="OrthoDB" id="9837233at2"/>
<reference evidence="2 3" key="1">
    <citation type="submission" date="2018-08" db="EMBL/GenBank/DDBJ databases">
        <title>Genomic Encyclopedia of Archaeal and Bacterial Type Strains, Phase II (KMG-II): from individual species to whole genera.</title>
        <authorList>
            <person name="Goeker M."/>
        </authorList>
    </citation>
    <scope>NUCLEOTIDE SEQUENCE [LARGE SCALE GENOMIC DNA]</scope>
    <source>
        <strain evidence="2 3">DSM 45791</strain>
    </source>
</reference>
<keyword evidence="3" id="KW-1185">Reference proteome</keyword>
<feature type="domain" description="DUF222" evidence="1">
    <location>
        <begin position="31"/>
        <end position="207"/>
    </location>
</feature>
<organism evidence="2 3">
    <name type="scientific">Kutzneria buriramensis</name>
    <dbReference type="NCBI Taxonomy" id="1045776"/>
    <lineage>
        <taxon>Bacteria</taxon>
        <taxon>Bacillati</taxon>
        <taxon>Actinomycetota</taxon>
        <taxon>Actinomycetes</taxon>
        <taxon>Pseudonocardiales</taxon>
        <taxon>Pseudonocardiaceae</taxon>
        <taxon>Kutzneria</taxon>
    </lineage>
</organism>
<protein>
    <submittedName>
        <fullName evidence="2">Uncharacterized protein DUF222</fullName>
    </submittedName>
</protein>
<evidence type="ECO:0000313" key="3">
    <source>
        <dbReference type="Proteomes" id="UP000256269"/>
    </source>
</evidence>
<dbReference type="EMBL" id="QUNO01000011">
    <property type="protein sequence ID" value="REH42083.1"/>
    <property type="molecule type" value="Genomic_DNA"/>
</dbReference>
<proteinExistence type="predicted"/>
<evidence type="ECO:0000313" key="2">
    <source>
        <dbReference type="EMBL" id="REH42083.1"/>
    </source>
</evidence>
<dbReference type="AlphaFoldDB" id="A0A3E0HCC9"/>
<comment type="caution">
    <text evidence="2">The sequence shown here is derived from an EMBL/GenBank/DDBJ whole genome shotgun (WGS) entry which is preliminary data.</text>
</comment>
<dbReference type="InterPro" id="IPR003870">
    <property type="entry name" value="DUF222"/>
</dbReference>
<evidence type="ECO:0000259" key="1">
    <source>
        <dbReference type="Pfam" id="PF02720"/>
    </source>
</evidence>
<dbReference type="RefSeq" id="WP_116178071.1">
    <property type="nucleotide sequence ID" value="NZ_CP144375.1"/>
</dbReference>
<dbReference type="Pfam" id="PF02720">
    <property type="entry name" value="DUF222"/>
    <property type="match status" value="1"/>
</dbReference>
<sequence>MKVLDHLVEAVDAILATPSTDKTKREIAETLRVVASQISRLQAVIGEHTLTMERTGAHLDAGHRTPAEFLKRECHYSGAQARSVLRSGTVLAESLPHTTEALKAGAITWPHATALVRGVKALGSEDVTAHEEAWISKIAVQSGPERLQRVVRARVHEMAPPPQHQDDLDQDQSTGLALRKITGRGYEITGLLPLADGAVVEEAVSRLRSIGNGHEDVDPIATIATWWLKDNAARQGQVRTREGEETRTGLFGRTRLDLASLNESPTVKRSPDMDPVPLSVASAKPRTVARLDNELVHVALQGNDSCAQPGCSATPHWCDFHGAMDQLGRGLLAAA</sequence>
<dbReference type="Proteomes" id="UP000256269">
    <property type="component" value="Unassembled WGS sequence"/>
</dbReference>